<dbReference type="AlphaFoldDB" id="Q05FQ2"/>
<dbReference type="Proteomes" id="UP000000777">
    <property type="component" value="Chromosome"/>
</dbReference>
<keyword evidence="1" id="KW-0812">Transmembrane</keyword>
<accession>Q05FQ2</accession>
<name>Q05FQ2_CARRP</name>
<proteinExistence type="predicted"/>
<sequence>MINLSILKNKKLKKFIKIFSYLYEFSIYVKKKNNNLKKSKIIFYSYLILNFFFKIIYFKIKKKYFFILITIYFKNFILKKKKKILYKNIFIKLKRKQLICYYKKKNLIKFVNLKKKNVIKNIFQKKIFYKKSIIKRFFFTKIKIFINYGFIIIKKKKNWIQYESPYWIYFCKKKIKFFLKFFVLKKKKKYLKRYLNLNLFFKNYKKINYTNLFFLKNNFLIKNFFLKKYIFVNKLNFLNSIKKNKKNCYNINYNIYKNKIYINLISKNICFSKNLKNIFFFFIFNNINCEFINYNKKKFFFVIDKNINCVGFFKFLKYCKTKIFEFSIKKKSKFKKKIRFSILIKIVFLNFLNYLFNNNKLIIIKEKKYNKYLKSGIINLIVKINEIKIFFLKKMYYIFNININL</sequence>
<evidence type="ECO:0000256" key="1">
    <source>
        <dbReference type="SAM" id="Phobius"/>
    </source>
</evidence>
<dbReference type="HOGENOM" id="CLU_673840_0_0_6"/>
<reference evidence="2 3" key="1">
    <citation type="journal article" date="2006" name="Science">
        <title>The 160-kilobase genome of the bacterial endosymbiont Carsonella.</title>
        <authorList>
            <person name="Nakabachi A."/>
            <person name="Yamashita A."/>
            <person name="Toh H."/>
            <person name="Ishikawa H."/>
            <person name="Dunbar H."/>
            <person name="Moran N."/>
            <person name="Hattori M."/>
        </authorList>
    </citation>
    <scope>NUCLEOTIDE SEQUENCE [LARGE SCALE GENOMIC DNA]</scope>
    <source>
        <strain evidence="2 3">PV</strain>
    </source>
</reference>
<keyword evidence="1" id="KW-0472">Membrane</keyword>
<organism evidence="2 3">
    <name type="scientific">Carsonella ruddii (strain PV)</name>
    <dbReference type="NCBI Taxonomy" id="387662"/>
    <lineage>
        <taxon>Bacteria</taxon>
        <taxon>Pseudomonadati</taxon>
        <taxon>Pseudomonadota</taxon>
        <taxon>Gammaproteobacteria</taxon>
        <taxon>Oceanospirillales</taxon>
        <taxon>Halomonadaceae</taxon>
        <taxon>Zymobacter group</taxon>
        <taxon>Candidatus Carsonella</taxon>
    </lineage>
</organism>
<dbReference type="KEGG" id="crp:CRP_088"/>
<dbReference type="RefSeq" id="WP_011672311.1">
    <property type="nucleotide sequence ID" value="NC_008512.1"/>
</dbReference>
<dbReference type="STRING" id="387662.CRP_088"/>
<gene>
    <name evidence="2" type="ordered locus">CRP_088</name>
</gene>
<evidence type="ECO:0000313" key="2">
    <source>
        <dbReference type="EMBL" id="BAF35119.1"/>
    </source>
</evidence>
<keyword evidence="1" id="KW-1133">Transmembrane helix</keyword>
<feature type="transmembrane region" description="Helical" evidence="1">
    <location>
        <begin position="41"/>
        <end position="57"/>
    </location>
</feature>
<dbReference type="EMBL" id="AP009180">
    <property type="protein sequence ID" value="BAF35119.1"/>
    <property type="molecule type" value="Genomic_DNA"/>
</dbReference>
<evidence type="ECO:0000313" key="3">
    <source>
        <dbReference type="Proteomes" id="UP000000777"/>
    </source>
</evidence>
<protein>
    <submittedName>
        <fullName evidence="2">Uncharacterized protein</fullName>
    </submittedName>
</protein>